<dbReference type="PANTHER" id="PTHR30168:SF0">
    <property type="entry name" value="INNER MEMBRANE PROTEIN"/>
    <property type="match status" value="1"/>
</dbReference>
<protein>
    <submittedName>
        <fullName evidence="6">Zinc metallopeptidase</fullName>
    </submittedName>
</protein>
<keyword evidence="7" id="KW-1185">Reference proteome</keyword>
<keyword evidence="3 5" id="KW-1133">Transmembrane helix</keyword>
<dbReference type="AlphaFoldDB" id="A0A8J7K1D2"/>
<dbReference type="InterPro" id="IPR007343">
    <property type="entry name" value="Uncharacterised_pept_Zn_put"/>
</dbReference>
<evidence type="ECO:0000256" key="3">
    <source>
        <dbReference type="ARBA" id="ARBA00022989"/>
    </source>
</evidence>
<dbReference type="EMBL" id="JADFUA010000002">
    <property type="protein sequence ID" value="MBE9608512.1"/>
    <property type="molecule type" value="Genomic_DNA"/>
</dbReference>
<gene>
    <name evidence="6" type="ORF">INR99_04050</name>
</gene>
<proteinExistence type="predicted"/>
<accession>A0A8J7K1D2</accession>
<dbReference type="PANTHER" id="PTHR30168">
    <property type="entry name" value="PUTATIVE MEMBRANE PROTEIN YPFJ"/>
    <property type="match status" value="1"/>
</dbReference>
<sequence>MRWDEMRESSNVDDRRNEIGGGGGGLGGGIFLLLNFLGFRKVIVLIVAVVGIGMLMGKSPIDMLRMLGLVGPAGHRPAEYQAGPRGATDNEQYKKMTAHVLGDTEDAWGRLFQQNGKTYQQPSLVLFRDQVRSGCGGASSAVGPFYCPADNKVYLDLSFFDELHRRFGAPGDFAQAYVIAHEVGHHVQNLLGTSGKVHERQQQLPKAQANALSVKLELQADCYAGVWGHSAQQRGLLDAGDLEEALKAAHAIGDDTLQKHAGGAVVPDSFTHGSSEQRKYWFKRGFDSGDPGQCNTFAA</sequence>
<evidence type="ECO:0000256" key="4">
    <source>
        <dbReference type="ARBA" id="ARBA00023136"/>
    </source>
</evidence>
<name>A0A8J7K1D2_9NEIS</name>
<evidence type="ECO:0000256" key="5">
    <source>
        <dbReference type="SAM" id="Phobius"/>
    </source>
</evidence>
<dbReference type="Proteomes" id="UP000604481">
    <property type="component" value="Unassembled WGS sequence"/>
</dbReference>
<feature type="transmembrane region" description="Helical" evidence="5">
    <location>
        <begin position="30"/>
        <end position="56"/>
    </location>
</feature>
<comment type="subcellular location">
    <subcellularLocation>
        <location evidence="1">Membrane</location>
        <topology evidence="1">Single-pass membrane protein</topology>
    </subcellularLocation>
</comment>
<reference evidence="6 7" key="1">
    <citation type="submission" date="2020-10" db="EMBL/GenBank/DDBJ databases">
        <title>The genome sequence of Chitinilyticum litopenaei 4Y14.</title>
        <authorList>
            <person name="Liu Y."/>
        </authorList>
    </citation>
    <scope>NUCLEOTIDE SEQUENCE [LARGE SCALE GENOMIC DNA]</scope>
    <source>
        <strain evidence="6 7">4Y14</strain>
    </source>
</reference>
<evidence type="ECO:0000256" key="2">
    <source>
        <dbReference type="ARBA" id="ARBA00022692"/>
    </source>
</evidence>
<evidence type="ECO:0000313" key="7">
    <source>
        <dbReference type="Proteomes" id="UP000604481"/>
    </source>
</evidence>
<organism evidence="6 7">
    <name type="scientific">Chitinilyticum piscinae</name>
    <dbReference type="NCBI Taxonomy" id="2866724"/>
    <lineage>
        <taxon>Bacteria</taxon>
        <taxon>Pseudomonadati</taxon>
        <taxon>Pseudomonadota</taxon>
        <taxon>Betaproteobacteria</taxon>
        <taxon>Neisseriales</taxon>
        <taxon>Chitinibacteraceae</taxon>
        <taxon>Chitinilyticum</taxon>
    </lineage>
</organism>
<keyword evidence="2 5" id="KW-0812">Transmembrane</keyword>
<dbReference type="GO" id="GO:0016020">
    <property type="term" value="C:membrane"/>
    <property type="evidence" value="ECO:0007669"/>
    <property type="project" value="UniProtKB-SubCell"/>
</dbReference>
<evidence type="ECO:0000256" key="1">
    <source>
        <dbReference type="ARBA" id="ARBA00004167"/>
    </source>
</evidence>
<evidence type="ECO:0000313" key="6">
    <source>
        <dbReference type="EMBL" id="MBE9608512.1"/>
    </source>
</evidence>
<dbReference type="RefSeq" id="WP_194115031.1">
    <property type="nucleotide sequence ID" value="NZ_JADFUA010000002.1"/>
</dbReference>
<dbReference type="Pfam" id="PF04228">
    <property type="entry name" value="Zn_peptidase"/>
    <property type="match status" value="1"/>
</dbReference>
<comment type="caution">
    <text evidence="6">The sequence shown here is derived from an EMBL/GenBank/DDBJ whole genome shotgun (WGS) entry which is preliminary data.</text>
</comment>
<keyword evidence="4 5" id="KW-0472">Membrane</keyword>